<feature type="region of interest" description="Disordered" evidence="1">
    <location>
        <begin position="1"/>
        <end position="85"/>
    </location>
</feature>
<feature type="region of interest" description="Disordered" evidence="1">
    <location>
        <begin position="101"/>
        <end position="154"/>
    </location>
</feature>
<evidence type="ECO:0000256" key="1">
    <source>
        <dbReference type="SAM" id="MobiDB-lite"/>
    </source>
</evidence>
<dbReference type="WBParaSite" id="TCONS_00001992.p1">
    <property type="protein sequence ID" value="TCONS_00001992.p1"/>
    <property type="gene ID" value="XLOC_001896"/>
</dbReference>
<dbReference type="Proteomes" id="UP000035681">
    <property type="component" value="Unplaced"/>
</dbReference>
<evidence type="ECO:0000313" key="2">
    <source>
        <dbReference type="Proteomes" id="UP000035681"/>
    </source>
</evidence>
<feature type="compositionally biased region" description="Basic and acidic residues" evidence="1">
    <location>
        <begin position="19"/>
        <end position="28"/>
    </location>
</feature>
<name>A0A0K0E0D8_STRER</name>
<accession>A0A0K0E0D8</accession>
<feature type="compositionally biased region" description="Basic and acidic residues" evidence="1">
    <location>
        <begin position="104"/>
        <end position="122"/>
    </location>
</feature>
<sequence>MSDGRRKWNTSENSFRHKTISDDSEKKSPLAGRRIIPSINIPTEYDDNLLSPKVSSSEQGSGDGGQSLITPTVMPRIHLLSSSQRRRKFMKRGATLSGDFFHFSTDEDRSIRPPHILEELDHSSQSSKSSSNSESAKKFNRPPTLADGSLPSPGFLQPPDLFKTNLLLLERPPHIQVMLR</sequence>
<feature type="compositionally biased region" description="Low complexity" evidence="1">
    <location>
        <begin position="123"/>
        <end position="134"/>
    </location>
</feature>
<proteinExistence type="predicted"/>
<organism evidence="3">
    <name type="scientific">Strongyloides stercoralis</name>
    <name type="common">Threadworm</name>
    <dbReference type="NCBI Taxonomy" id="6248"/>
    <lineage>
        <taxon>Eukaryota</taxon>
        <taxon>Metazoa</taxon>
        <taxon>Ecdysozoa</taxon>
        <taxon>Nematoda</taxon>
        <taxon>Chromadorea</taxon>
        <taxon>Rhabditida</taxon>
        <taxon>Tylenchina</taxon>
        <taxon>Panagrolaimomorpha</taxon>
        <taxon>Strongyloidoidea</taxon>
        <taxon>Strongyloididae</taxon>
        <taxon>Strongyloides</taxon>
    </lineage>
</organism>
<keyword evidence="2" id="KW-1185">Reference proteome</keyword>
<protein>
    <submittedName>
        <fullName evidence="3">CARMIL_C domain-containing protein</fullName>
    </submittedName>
</protein>
<reference evidence="3" key="1">
    <citation type="submission" date="2015-08" db="UniProtKB">
        <authorList>
            <consortium name="WormBaseParasite"/>
        </authorList>
    </citation>
    <scope>IDENTIFICATION</scope>
</reference>
<evidence type="ECO:0000313" key="3">
    <source>
        <dbReference type="WBParaSite" id="SSTP_0000295200.1"/>
    </source>
</evidence>
<dbReference type="WBParaSite" id="SSTP_0000295200.1">
    <property type="protein sequence ID" value="SSTP_0000295200.1"/>
    <property type="gene ID" value="SSTP_0000295200"/>
</dbReference>
<dbReference type="AlphaFoldDB" id="A0A0K0E0D8"/>